<evidence type="ECO:0000313" key="3">
    <source>
        <dbReference type="EMBL" id="KAI9549277.1"/>
    </source>
</evidence>
<dbReference type="AlphaFoldDB" id="A0AAD5KE76"/>
<comment type="similarity">
    <text evidence="1">Belongs to the CoA-transferase III family.</text>
</comment>
<dbReference type="GO" id="GO:0008410">
    <property type="term" value="F:CoA-transferase activity"/>
    <property type="evidence" value="ECO:0007669"/>
    <property type="project" value="TreeGrafter"/>
</dbReference>
<dbReference type="InterPro" id="IPR003673">
    <property type="entry name" value="CoA-Trfase_fam_III"/>
</dbReference>
<protein>
    <recommendedName>
        <fullName evidence="5">EOG090X05UC</fullName>
    </recommendedName>
</protein>
<name>A0AAD5KE76_9CRUS</name>
<gene>
    <name evidence="3" type="ORF">GHT06_007579</name>
</gene>
<dbReference type="Gene3D" id="3.40.50.10540">
    <property type="entry name" value="Crotonobetainyl-coa:carnitine coa-transferase, domain 1"/>
    <property type="match status" value="1"/>
</dbReference>
<evidence type="ECO:0008006" key="5">
    <source>
        <dbReference type="Google" id="ProtNLM"/>
    </source>
</evidence>
<reference evidence="3" key="1">
    <citation type="submission" date="2022-05" db="EMBL/GenBank/DDBJ databases">
        <title>A multi-omics perspective on studying reproductive biology in Daphnia sinensis.</title>
        <authorList>
            <person name="Jia J."/>
        </authorList>
    </citation>
    <scope>NUCLEOTIDE SEQUENCE</scope>
    <source>
        <strain evidence="3">WSL</strain>
    </source>
</reference>
<dbReference type="InterPro" id="IPR050483">
    <property type="entry name" value="CoA-transferase_III_domain"/>
</dbReference>
<organism evidence="3 4">
    <name type="scientific">Daphnia sinensis</name>
    <dbReference type="NCBI Taxonomy" id="1820382"/>
    <lineage>
        <taxon>Eukaryota</taxon>
        <taxon>Metazoa</taxon>
        <taxon>Ecdysozoa</taxon>
        <taxon>Arthropoda</taxon>
        <taxon>Crustacea</taxon>
        <taxon>Branchiopoda</taxon>
        <taxon>Diplostraca</taxon>
        <taxon>Cladocera</taxon>
        <taxon>Anomopoda</taxon>
        <taxon>Daphniidae</taxon>
        <taxon>Daphnia</taxon>
        <taxon>Daphnia similis group</taxon>
    </lineage>
</organism>
<dbReference type="InterPro" id="IPR044855">
    <property type="entry name" value="CoA-Trfase_III_dom3_sf"/>
</dbReference>
<evidence type="ECO:0000256" key="2">
    <source>
        <dbReference type="ARBA" id="ARBA00022679"/>
    </source>
</evidence>
<dbReference type="EMBL" id="WJBH02000324">
    <property type="protein sequence ID" value="KAI9549277.1"/>
    <property type="molecule type" value="Genomic_DNA"/>
</dbReference>
<proteinExistence type="inferred from homology"/>
<comment type="caution">
    <text evidence="3">The sequence shown here is derived from an EMBL/GenBank/DDBJ whole genome shotgun (WGS) entry which is preliminary data.</text>
</comment>
<sequence length="359" mass="40057">MKVFKNLKVVELASVLAGPAVGMFFAELGAEVIKIENSTTGGDVTRSWKLPNEQTPLNTEGYADSAYFHSVNYHKKHLFYDLQNETDKAKTYEILRGCDVVIANFRKSSAIKMGMDYESLKKINPSIIYAQLYGFDEEDETPAFDVVLQAEAGFMYMNGEKGGQPVKMPVALIDILAAHQLKEAILIALLEKVQTGKGAFISTSLYESAVASLANQATNWLIAHHVPQRMGSEHPNIAPYGDIFLTADDKEVVLACGTQRQWLGLCQALEASYLSEDARFKSNQERVIHRQELFQMLKQEIKKYSRDTLLALLKKYSVPVGAIRAMPEVFQNPVAQNMILEEGENGKKVKTVAFKIIHS</sequence>
<keyword evidence="4" id="KW-1185">Reference proteome</keyword>
<dbReference type="SUPFAM" id="SSF89796">
    <property type="entry name" value="CoA-transferase family III (CaiB/BaiF)"/>
    <property type="match status" value="1"/>
</dbReference>
<dbReference type="Gene3D" id="3.30.1540.10">
    <property type="entry name" value="formyl-coa transferase, domain 3"/>
    <property type="match status" value="1"/>
</dbReference>
<keyword evidence="2" id="KW-0808">Transferase</keyword>
<accession>A0AAD5KE76</accession>
<evidence type="ECO:0000256" key="1">
    <source>
        <dbReference type="ARBA" id="ARBA00008383"/>
    </source>
</evidence>
<dbReference type="Proteomes" id="UP000820818">
    <property type="component" value="Unassembled WGS sequence"/>
</dbReference>
<dbReference type="PANTHER" id="PTHR48207:SF3">
    <property type="entry name" value="SUCCINATE--HYDROXYMETHYLGLUTARATE COA-TRANSFERASE"/>
    <property type="match status" value="1"/>
</dbReference>
<dbReference type="PANTHER" id="PTHR48207">
    <property type="entry name" value="SUCCINATE--HYDROXYMETHYLGLUTARATE COA-TRANSFERASE"/>
    <property type="match status" value="1"/>
</dbReference>
<dbReference type="Pfam" id="PF02515">
    <property type="entry name" value="CoA_transf_3"/>
    <property type="match status" value="1"/>
</dbReference>
<dbReference type="InterPro" id="IPR023606">
    <property type="entry name" value="CoA-Trfase_III_dom_1_sf"/>
</dbReference>
<evidence type="ECO:0000313" key="4">
    <source>
        <dbReference type="Proteomes" id="UP000820818"/>
    </source>
</evidence>